<dbReference type="InterPro" id="IPR007110">
    <property type="entry name" value="Ig-like_dom"/>
</dbReference>
<evidence type="ECO:0000313" key="2">
    <source>
        <dbReference type="Ensembl" id="ENSACIP00000011153.1"/>
    </source>
</evidence>
<protein>
    <recommendedName>
        <fullName evidence="1">Ig-like domain-containing protein</fullName>
    </recommendedName>
</protein>
<reference evidence="2" key="1">
    <citation type="submission" date="2025-08" db="UniProtKB">
        <authorList>
            <consortium name="Ensembl"/>
        </authorList>
    </citation>
    <scope>IDENTIFICATION</scope>
</reference>
<keyword evidence="3" id="KW-1185">Reference proteome</keyword>
<dbReference type="Proteomes" id="UP000261340">
    <property type="component" value="Unplaced"/>
</dbReference>
<dbReference type="InterPro" id="IPR036179">
    <property type="entry name" value="Ig-like_dom_sf"/>
</dbReference>
<dbReference type="PANTHER" id="PTHR13771:SF9">
    <property type="entry name" value="INTERCELLULAR ADHESION MOLECULE 5"/>
    <property type="match status" value="1"/>
</dbReference>
<dbReference type="PANTHER" id="PTHR13771">
    <property type="entry name" value="INTERCELLULAR ADHESION MOLECULE"/>
    <property type="match status" value="1"/>
</dbReference>
<dbReference type="InterPro" id="IPR047012">
    <property type="entry name" value="ICAM_VCAM"/>
</dbReference>
<reference evidence="2" key="2">
    <citation type="submission" date="2025-09" db="UniProtKB">
        <authorList>
            <consortium name="Ensembl"/>
        </authorList>
    </citation>
    <scope>IDENTIFICATION</scope>
</reference>
<proteinExistence type="predicted"/>
<dbReference type="GO" id="GO:0005178">
    <property type="term" value="F:integrin binding"/>
    <property type="evidence" value="ECO:0007669"/>
    <property type="project" value="InterPro"/>
</dbReference>
<dbReference type="SUPFAM" id="SSF48726">
    <property type="entry name" value="Immunoglobulin"/>
    <property type="match status" value="1"/>
</dbReference>
<dbReference type="AlphaFoldDB" id="A0A3Q0RMT7"/>
<evidence type="ECO:0000259" key="1">
    <source>
        <dbReference type="PROSITE" id="PS50835"/>
    </source>
</evidence>
<dbReference type="Ensembl" id="ENSACIT00000011472.1">
    <property type="protein sequence ID" value="ENSACIP00000011153.1"/>
    <property type="gene ID" value="ENSACIG00000008610.1"/>
</dbReference>
<dbReference type="GO" id="GO:0007155">
    <property type="term" value="P:cell adhesion"/>
    <property type="evidence" value="ECO:0007669"/>
    <property type="project" value="InterPro"/>
</dbReference>
<dbReference type="InterPro" id="IPR013783">
    <property type="entry name" value="Ig-like_fold"/>
</dbReference>
<dbReference type="PROSITE" id="PS50835">
    <property type="entry name" value="IG_LIKE"/>
    <property type="match status" value="1"/>
</dbReference>
<evidence type="ECO:0000313" key="3">
    <source>
        <dbReference type="Proteomes" id="UP000261340"/>
    </source>
</evidence>
<dbReference type="GeneTree" id="ENSGT00940000159005"/>
<accession>A0A3Q0RMT7</accession>
<dbReference type="Gene3D" id="2.60.40.10">
    <property type="entry name" value="Immunoglobulins"/>
    <property type="match status" value="1"/>
</dbReference>
<sequence>LECCGEIWRPSFSQLQHNSAKQTCPLEISPNPMVIEYKSRAQGATCSSVSTNSENVLRIHWEGVKTDNMTWWANTSEDWTLRPVCTGIFQGIGKCNNSLNYTLYKKPDSVSIYRVNTWSSVEEGKEFQLRCDIVNVAPAQKLSVLWYRNQGEETFCKYDVRSPVNVSSTLKVTLQKHDNGAEFRCEAQLNLGLKSPPKITSSGLNFTISCKISFSYSLFSVEMDLLWIPCVFKVFILNVFKCSYDELIVSKPGIYTCNATNDAGHATHVLEVILTGNIFLICIHF</sequence>
<feature type="domain" description="Ig-like" evidence="1">
    <location>
        <begin position="107"/>
        <end position="200"/>
    </location>
</feature>
<organism evidence="2 3">
    <name type="scientific">Amphilophus citrinellus</name>
    <name type="common">Midas cichlid</name>
    <name type="synonym">Cichlasoma citrinellum</name>
    <dbReference type="NCBI Taxonomy" id="61819"/>
    <lineage>
        <taxon>Eukaryota</taxon>
        <taxon>Metazoa</taxon>
        <taxon>Chordata</taxon>
        <taxon>Craniata</taxon>
        <taxon>Vertebrata</taxon>
        <taxon>Euteleostomi</taxon>
        <taxon>Actinopterygii</taxon>
        <taxon>Neopterygii</taxon>
        <taxon>Teleostei</taxon>
        <taxon>Neoteleostei</taxon>
        <taxon>Acanthomorphata</taxon>
        <taxon>Ovalentaria</taxon>
        <taxon>Cichlomorphae</taxon>
        <taxon>Cichliformes</taxon>
        <taxon>Cichlidae</taxon>
        <taxon>New World cichlids</taxon>
        <taxon>Cichlasomatinae</taxon>
        <taxon>Heroini</taxon>
        <taxon>Amphilophus</taxon>
    </lineage>
</organism>
<name>A0A3Q0RMT7_AMPCI</name>